<keyword evidence="1" id="KW-0732">Signal</keyword>
<evidence type="ECO:0000313" key="3">
    <source>
        <dbReference type="Proteomes" id="UP000077069"/>
    </source>
</evidence>
<dbReference type="InParanoid" id="A0A177CHM1"/>
<accession>A0A177CHM1</accession>
<evidence type="ECO:0008006" key="4">
    <source>
        <dbReference type="Google" id="ProtNLM"/>
    </source>
</evidence>
<protein>
    <recommendedName>
        <fullName evidence="4">Malate dehydrogenase</fullName>
    </recommendedName>
</protein>
<dbReference type="EMBL" id="KV441551">
    <property type="protein sequence ID" value="OAG07063.1"/>
    <property type="molecule type" value="Genomic_DNA"/>
</dbReference>
<gene>
    <name evidence="2" type="ORF">CC84DRAFT_1163311</name>
</gene>
<keyword evidence="3" id="KW-1185">Reference proteome</keyword>
<proteinExistence type="predicted"/>
<dbReference type="InterPro" id="IPR021851">
    <property type="entry name" value="DUF3455"/>
</dbReference>
<dbReference type="PANTHER" id="PTHR35567">
    <property type="entry name" value="MALATE DEHYDROGENASE (AFU_ORTHOLOGUE AFUA_2G13800)"/>
    <property type="match status" value="1"/>
</dbReference>
<reference evidence="2 3" key="1">
    <citation type="submission" date="2016-05" db="EMBL/GenBank/DDBJ databases">
        <title>Comparative analysis of secretome profiles of manganese(II)-oxidizing ascomycete fungi.</title>
        <authorList>
            <consortium name="DOE Joint Genome Institute"/>
            <person name="Zeiner C.A."/>
            <person name="Purvine S.O."/>
            <person name="Zink E.M."/>
            <person name="Wu S."/>
            <person name="Pasa-Tolic L."/>
            <person name="Chaput D.L."/>
            <person name="Haridas S."/>
            <person name="Grigoriev I.V."/>
            <person name="Santelli C.M."/>
            <person name="Hansel C.M."/>
        </authorList>
    </citation>
    <scope>NUCLEOTIDE SEQUENCE [LARGE SCALE GENOMIC DNA]</scope>
    <source>
        <strain evidence="2 3">AP3s5-JAC2a</strain>
    </source>
</reference>
<dbReference type="Pfam" id="PF11937">
    <property type="entry name" value="DUF3455"/>
    <property type="match status" value="1"/>
</dbReference>
<sequence>MFSTLIIAAVALPLALAAPAPYRLPESVFRRQLNDTCGLSTVQQPPSKLTPPGDHNQLVLIALGQGTQNYTCTNETAIPASIGAVANLFNASCAVSQKTSLGSVAEDANAVGQHFFVDNTTPEFDIIGLGNTQLKKAEADPAPNAATDVPWLKLDATNTNTAVRSIYRLNTKGGVAPATCAGQAAGAVVQVDYEAQYWVYACPDAMAARRQKRSLGLPLN</sequence>
<dbReference type="RefSeq" id="XP_018037428.1">
    <property type="nucleotide sequence ID" value="XM_018178233.1"/>
</dbReference>
<feature type="signal peptide" evidence="1">
    <location>
        <begin position="1"/>
        <end position="17"/>
    </location>
</feature>
<feature type="chain" id="PRO_5008058306" description="Malate dehydrogenase" evidence="1">
    <location>
        <begin position="18"/>
        <end position="220"/>
    </location>
</feature>
<dbReference type="PANTHER" id="PTHR35567:SF11">
    <property type="entry name" value="MALATE DEHYDROGENASE (AFU_ORTHOLOGUE AFUA_2G13800)"/>
    <property type="match status" value="1"/>
</dbReference>
<dbReference type="OrthoDB" id="1859733at2759"/>
<evidence type="ECO:0000313" key="2">
    <source>
        <dbReference type="EMBL" id="OAG07063.1"/>
    </source>
</evidence>
<dbReference type="GeneID" id="28761719"/>
<evidence type="ECO:0000256" key="1">
    <source>
        <dbReference type="SAM" id="SignalP"/>
    </source>
</evidence>
<organism evidence="2 3">
    <name type="scientific">Paraphaeosphaeria sporulosa</name>
    <dbReference type="NCBI Taxonomy" id="1460663"/>
    <lineage>
        <taxon>Eukaryota</taxon>
        <taxon>Fungi</taxon>
        <taxon>Dikarya</taxon>
        <taxon>Ascomycota</taxon>
        <taxon>Pezizomycotina</taxon>
        <taxon>Dothideomycetes</taxon>
        <taxon>Pleosporomycetidae</taxon>
        <taxon>Pleosporales</taxon>
        <taxon>Massarineae</taxon>
        <taxon>Didymosphaeriaceae</taxon>
        <taxon>Paraphaeosphaeria</taxon>
    </lineage>
</organism>
<dbReference type="AlphaFoldDB" id="A0A177CHM1"/>
<dbReference type="Proteomes" id="UP000077069">
    <property type="component" value="Unassembled WGS sequence"/>
</dbReference>
<name>A0A177CHM1_9PLEO</name>